<dbReference type="InterPro" id="IPR000943">
    <property type="entry name" value="RNA_pol_sigma70"/>
</dbReference>
<evidence type="ECO:0000256" key="3">
    <source>
        <dbReference type="ARBA" id="ARBA00023125"/>
    </source>
</evidence>
<feature type="domain" description="RNA polymerase sigma-70" evidence="5">
    <location>
        <begin position="246"/>
        <end position="272"/>
    </location>
</feature>
<dbReference type="Gene3D" id="1.20.120.1810">
    <property type="match status" value="1"/>
</dbReference>
<evidence type="ECO:0000259" key="5">
    <source>
        <dbReference type="PROSITE" id="PS00716"/>
    </source>
</evidence>
<dbReference type="InterPro" id="IPR009042">
    <property type="entry name" value="RNA_pol_sigma70_r1_2"/>
</dbReference>
<dbReference type="Pfam" id="PF00140">
    <property type="entry name" value="Sigma70_r1_2"/>
    <property type="match status" value="1"/>
</dbReference>
<keyword evidence="1" id="KW-0805">Transcription regulation</keyword>
<protein>
    <recommendedName>
        <fullName evidence="5">RNA polymerase sigma-70 domain-containing protein</fullName>
    </recommendedName>
</protein>
<dbReference type="InterPro" id="IPR013325">
    <property type="entry name" value="RNA_pol_sigma_r2"/>
</dbReference>
<dbReference type="PROSITE" id="PS00716">
    <property type="entry name" value="SIGMA70_2"/>
    <property type="match status" value="1"/>
</dbReference>
<accession>A0A0F9FKH8</accession>
<comment type="caution">
    <text evidence="6">The sequence shown here is derived from an EMBL/GenBank/DDBJ whole genome shotgun (WGS) entry which is preliminary data.</text>
</comment>
<dbReference type="NCBIfam" id="TIGR02937">
    <property type="entry name" value="sigma70-ECF"/>
    <property type="match status" value="1"/>
</dbReference>
<dbReference type="InterPro" id="IPR007630">
    <property type="entry name" value="RNA_pol_sigma70_r4"/>
</dbReference>
<dbReference type="EMBL" id="LAZR01023296">
    <property type="protein sequence ID" value="KKL78996.1"/>
    <property type="molecule type" value="Genomic_DNA"/>
</dbReference>
<dbReference type="GO" id="GO:0003677">
    <property type="term" value="F:DNA binding"/>
    <property type="evidence" value="ECO:0007669"/>
    <property type="project" value="UniProtKB-KW"/>
</dbReference>
<name>A0A0F9FKH8_9ZZZZ</name>
<dbReference type="InterPro" id="IPR050239">
    <property type="entry name" value="Sigma-70_RNA_pol_init_factors"/>
</dbReference>
<dbReference type="GO" id="GO:0006352">
    <property type="term" value="P:DNA-templated transcription initiation"/>
    <property type="evidence" value="ECO:0007669"/>
    <property type="project" value="InterPro"/>
</dbReference>
<keyword evidence="2" id="KW-0731">Sigma factor</keyword>
<dbReference type="PANTHER" id="PTHR30603:SF47">
    <property type="entry name" value="RNA POLYMERASE SIGMA FACTOR SIGD, CHLOROPLASTIC"/>
    <property type="match status" value="1"/>
</dbReference>
<dbReference type="Gene3D" id="1.10.10.10">
    <property type="entry name" value="Winged helix-like DNA-binding domain superfamily/Winged helix DNA-binding domain"/>
    <property type="match status" value="2"/>
</dbReference>
<dbReference type="SUPFAM" id="SSF88659">
    <property type="entry name" value="Sigma3 and sigma4 domains of RNA polymerase sigma factors"/>
    <property type="match status" value="2"/>
</dbReference>
<proteinExistence type="predicted"/>
<evidence type="ECO:0000256" key="1">
    <source>
        <dbReference type="ARBA" id="ARBA00023015"/>
    </source>
</evidence>
<dbReference type="Gene3D" id="1.10.601.10">
    <property type="entry name" value="RNA Polymerase Primary Sigma Factor"/>
    <property type="match status" value="1"/>
</dbReference>
<dbReference type="SUPFAM" id="SSF88946">
    <property type="entry name" value="Sigma2 domain of RNA polymerase sigma factors"/>
    <property type="match status" value="1"/>
</dbReference>
<organism evidence="6">
    <name type="scientific">marine sediment metagenome</name>
    <dbReference type="NCBI Taxonomy" id="412755"/>
    <lineage>
        <taxon>unclassified sequences</taxon>
        <taxon>metagenomes</taxon>
        <taxon>ecological metagenomes</taxon>
    </lineage>
</organism>
<dbReference type="GO" id="GO:0016987">
    <property type="term" value="F:sigma factor activity"/>
    <property type="evidence" value="ECO:0007669"/>
    <property type="project" value="UniProtKB-KW"/>
</dbReference>
<dbReference type="InterPro" id="IPR036388">
    <property type="entry name" value="WH-like_DNA-bd_sf"/>
</dbReference>
<dbReference type="InterPro" id="IPR013324">
    <property type="entry name" value="RNA_pol_sigma_r3/r4-like"/>
</dbReference>
<dbReference type="InterPro" id="IPR014284">
    <property type="entry name" value="RNA_pol_sigma-70_dom"/>
</dbReference>
<gene>
    <name evidence="6" type="ORF">LCGC14_2019280</name>
</gene>
<keyword evidence="4" id="KW-0804">Transcription</keyword>
<dbReference type="AlphaFoldDB" id="A0A0F9FKH8"/>
<evidence type="ECO:0000313" key="6">
    <source>
        <dbReference type="EMBL" id="KKL78996.1"/>
    </source>
</evidence>
<dbReference type="Pfam" id="PF04539">
    <property type="entry name" value="Sigma70_r3"/>
    <property type="match status" value="1"/>
</dbReference>
<sequence>MREKNEIINEDILTLYFKEIRKYPLLTHKEEVNLIKKIQNGNNQQAKEELINSHLKFVVKIAKPYQHRGLSFLDLINEGNLGLMYAIKLFDLRKKVHFITYAVFWIKAYLTKAIIDQSKNIRLPVNKNLILNKIKRHIRFIEESEKRTPNTIEIAKCLGLKIDIVKNLLQLDQPNVLLDSPLSTEKSNSDSLGDKILNSKILDPINYTINQCCKDDINKVLLSSLKDMEAQIIIYRFGLNGNKEHSLTEIGNIFKLTKERIRQIEKIALNKLRHPNQKRKLQDYYNV</sequence>
<dbReference type="InterPro" id="IPR007624">
    <property type="entry name" value="RNA_pol_sigma70_r3"/>
</dbReference>
<evidence type="ECO:0000256" key="4">
    <source>
        <dbReference type="ARBA" id="ARBA00023163"/>
    </source>
</evidence>
<dbReference type="InterPro" id="IPR007627">
    <property type="entry name" value="RNA_pol_sigma70_r2"/>
</dbReference>
<dbReference type="PIRSF" id="PIRSF000770">
    <property type="entry name" value="RNA_pol_sigma-SigE/K"/>
    <property type="match status" value="1"/>
</dbReference>
<keyword evidence="3" id="KW-0238">DNA-binding</keyword>
<dbReference type="Pfam" id="PF04545">
    <property type="entry name" value="Sigma70_r4"/>
    <property type="match status" value="1"/>
</dbReference>
<dbReference type="PANTHER" id="PTHR30603">
    <property type="entry name" value="RNA POLYMERASE SIGMA FACTOR RPO"/>
    <property type="match status" value="1"/>
</dbReference>
<reference evidence="6" key="1">
    <citation type="journal article" date="2015" name="Nature">
        <title>Complex archaea that bridge the gap between prokaryotes and eukaryotes.</title>
        <authorList>
            <person name="Spang A."/>
            <person name="Saw J.H."/>
            <person name="Jorgensen S.L."/>
            <person name="Zaremba-Niedzwiedzka K."/>
            <person name="Martijn J."/>
            <person name="Lind A.E."/>
            <person name="van Eijk R."/>
            <person name="Schleper C."/>
            <person name="Guy L."/>
            <person name="Ettema T.J."/>
        </authorList>
    </citation>
    <scope>NUCLEOTIDE SEQUENCE</scope>
</reference>
<dbReference type="PRINTS" id="PR00046">
    <property type="entry name" value="SIGMA70FCT"/>
</dbReference>
<dbReference type="CDD" id="cd06171">
    <property type="entry name" value="Sigma70_r4"/>
    <property type="match status" value="1"/>
</dbReference>
<dbReference type="Pfam" id="PF04542">
    <property type="entry name" value="Sigma70_r2"/>
    <property type="match status" value="1"/>
</dbReference>
<evidence type="ECO:0000256" key="2">
    <source>
        <dbReference type="ARBA" id="ARBA00023082"/>
    </source>
</evidence>